<keyword evidence="4" id="KW-0699">rRNA-binding</keyword>
<feature type="binding site" evidence="4">
    <location>
        <position position="43"/>
    </location>
    <ligand>
        <name>Zn(2+)</name>
        <dbReference type="ChEBI" id="CHEBI:29105"/>
    </ligand>
</feature>
<proteinExistence type="inferred from homology"/>
<keyword evidence="4" id="KW-0479">Metal-binding</keyword>
<feature type="binding site" evidence="4">
    <location>
        <position position="64"/>
    </location>
    <ligand>
        <name>Zn(2+)</name>
        <dbReference type="ChEBI" id="CHEBI:29105"/>
    </ligand>
</feature>
<dbReference type="GO" id="GO:0005840">
    <property type="term" value="C:ribosome"/>
    <property type="evidence" value="ECO:0007669"/>
    <property type="project" value="UniProtKB-KW"/>
</dbReference>
<comment type="cofactor">
    <cofactor evidence="4">
        <name>Zn(2+)</name>
        <dbReference type="ChEBI" id="CHEBI:29105"/>
    </cofactor>
    <text evidence="4">Binds 1 zinc ion per subunit.</text>
</comment>
<evidence type="ECO:0000256" key="2">
    <source>
        <dbReference type="ARBA" id="ARBA00022980"/>
    </source>
</evidence>
<dbReference type="GeneID" id="55821819"/>
<comment type="similarity">
    <text evidence="4">Belongs to the eukaryotic ribosomal protein eL43 family. Putative zinc-binding subfamily.</text>
</comment>
<reference evidence="5 6" key="1">
    <citation type="submission" date="2020-06" db="EMBL/GenBank/DDBJ databases">
        <title>Methanolobus halotolerans sp. nov., isolated from a saline lake Tus in Siberia.</title>
        <authorList>
            <person name="Shen Y."/>
            <person name="Chen S.-C."/>
            <person name="Lai M.-C."/>
            <person name="Huang H.-H."/>
            <person name="Chiu H.-H."/>
            <person name="Tang S.-L."/>
            <person name="Rogozin D.Y."/>
            <person name="Degermendzhy A.G."/>
        </authorList>
    </citation>
    <scope>NUCLEOTIDE SEQUENCE [LARGE SCALE GENOMIC DNA]</scope>
    <source>
        <strain evidence="5 6">DSM 21339</strain>
    </source>
</reference>
<dbReference type="SUPFAM" id="SSF57829">
    <property type="entry name" value="Zn-binding ribosomal proteins"/>
    <property type="match status" value="1"/>
</dbReference>
<gene>
    <name evidence="4" type="primary">rpl37ae</name>
    <name evidence="5" type="ORF">HWN40_09050</name>
</gene>
<name>A0A7D5EFP2_9EURY</name>
<keyword evidence="4" id="KW-0862">Zinc</keyword>
<dbReference type="InterPro" id="IPR002674">
    <property type="entry name" value="Ribosomal_eL43"/>
</dbReference>
<accession>A0A7D5EFP2</accession>
<keyword evidence="3 4" id="KW-0687">Ribonucleoprotein</keyword>
<evidence type="ECO:0000313" key="5">
    <source>
        <dbReference type="EMBL" id="QLC50374.1"/>
    </source>
</evidence>
<dbReference type="NCBIfam" id="NF003058">
    <property type="entry name" value="PRK03976.1"/>
    <property type="match status" value="1"/>
</dbReference>
<comment type="function">
    <text evidence="4">Binds to the 23S rRNA.</text>
</comment>
<dbReference type="HAMAP" id="MF_00327">
    <property type="entry name" value="Ribosomal_eL43"/>
    <property type="match status" value="1"/>
</dbReference>
<feature type="binding site" evidence="4">
    <location>
        <position position="61"/>
    </location>
    <ligand>
        <name>Zn(2+)</name>
        <dbReference type="ChEBI" id="CHEBI:29105"/>
    </ligand>
</feature>
<dbReference type="AlphaFoldDB" id="A0A7D5EFP2"/>
<evidence type="ECO:0000313" key="6">
    <source>
        <dbReference type="Proteomes" id="UP000509594"/>
    </source>
</evidence>
<organism evidence="5 6">
    <name type="scientific">Methanolobus zinderi</name>
    <dbReference type="NCBI Taxonomy" id="536044"/>
    <lineage>
        <taxon>Archaea</taxon>
        <taxon>Methanobacteriati</taxon>
        <taxon>Methanobacteriota</taxon>
        <taxon>Stenosarchaea group</taxon>
        <taxon>Methanomicrobia</taxon>
        <taxon>Methanosarcinales</taxon>
        <taxon>Methanosarcinaceae</taxon>
        <taxon>Methanolobus</taxon>
    </lineage>
</organism>
<sequence>MAKKYTRKGRVSRSAGRFGVRYGRKDRKLVADLEYKMRMPHVCARCARPTVGRVGTGIWKCSKCDYTFAGGTYLPQTSVGKTVARFVRKATEKAEKAEKAEKVE</sequence>
<feature type="zinc finger region" description="C4-type" evidence="4">
    <location>
        <begin position="43"/>
        <end position="64"/>
    </location>
</feature>
<dbReference type="Gene3D" id="2.20.25.30">
    <property type="match status" value="1"/>
</dbReference>
<keyword evidence="1 4" id="KW-0694">RNA-binding</keyword>
<dbReference type="GO" id="GO:0006412">
    <property type="term" value="P:translation"/>
    <property type="evidence" value="ECO:0007669"/>
    <property type="project" value="UniProtKB-UniRule"/>
</dbReference>
<dbReference type="OrthoDB" id="372011at2157"/>
<dbReference type="KEGG" id="mzi:HWN40_09050"/>
<feature type="binding site" evidence="4">
    <location>
        <position position="46"/>
    </location>
    <ligand>
        <name>Zn(2+)</name>
        <dbReference type="ChEBI" id="CHEBI:29105"/>
    </ligand>
</feature>
<dbReference type="InterPro" id="IPR011331">
    <property type="entry name" value="Ribosomal_eL37/eL43"/>
</dbReference>
<evidence type="ECO:0000256" key="1">
    <source>
        <dbReference type="ARBA" id="ARBA00022884"/>
    </source>
</evidence>
<dbReference type="EMBL" id="CP058215">
    <property type="protein sequence ID" value="QLC50374.1"/>
    <property type="molecule type" value="Genomic_DNA"/>
</dbReference>
<evidence type="ECO:0000256" key="4">
    <source>
        <dbReference type="HAMAP-Rule" id="MF_00327"/>
    </source>
</evidence>
<evidence type="ECO:0000256" key="3">
    <source>
        <dbReference type="ARBA" id="ARBA00023274"/>
    </source>
</evidence>
<dbReference type="GO" id="GO:0008270">
    <property type="term" value="F:zinc ion binding"/>
    <property type="evidence" value="ECO:0007669"/>
    <property type="project" value="UniProtKB-UniRule"/>
</dbReference>
<keyword evidence="6" id="KW-1185">Reference proteome</keyword>
<protein>
    <recommendedName>
        <fullName evidence="4">Large ribosomal subunit protein eL43</fullName>
    </recommendedName>
</protein>
<comment type="subunit">
    <text evidence="4">Part of the 50S ribosomal subunit.</text>
</comment>
<dbReference type="Proteomes" id="UP000509594">
    <property type="component" value="Chromosome"/>
</dbReference>
<dbReference type="GO" id="GO:0070180">
    <property type="term" value="F:large ribosomal subunit rRNA binding"/>
    <property type="evidence" value="ECO:0007669"/>
    <property type="project" value="UniProtKB-UniRule"/>
</dbReference>
<dbReference type="Pfam" id="PF01780">
    <property type="entry name" value="Ribosomal_L37ae"/>
    <property type="match status" value="1"/>
</dbReference>
<dbReference type="GO" id="GO:0003735">
    <property type="term" value="F:structural constituent of ribosome"/>
    <property type="evidence" value="ECO:0007669"/>
    <property type="project" value="InterPro"/>
</dbReference>
<keyword evidence="2 4" id="KW-0689">Ribosomal protein</keyword>
<dbReference type="InterPro" id="IPR011332">
    <property type="entry name" value="Ribosomal_zn-bd"/>
</dbReference>
<dbReference type="PANTHER" id="PTHR48129:SF1">
    <property type="entry name" value="LARGE RIBOSOMAL SUBUNIT PROTEIN EL43"/>
    <property type="match status" value="1"/>
</dbReference>
<dbReference type="RefSeq" id="WP_176965430.1">
    <property type="nucleotide sequence ID" value="NZ_CP058215.1"/>
</dbReference>
<dbReference type="GO" id="GO:1990904">
    <property type="term" value="C:ribonucleoprotein complex"/>
    <property type="evidence" value="ECO:0007669"/>
    <property type="project" value="UniProtKB-KW"/>
</dbReference>
<dbReference type="InterPro" id="IPR050522">
    <property type="entry name" value="Ribosomal_protein_eL43"/>
</dbReference>
<dbReference type="PANTHER" id="PTHR48129">
    <property type="entry name" value="60S RIBOSOMAL PROTEIN L37A"/>
    <property type="match status" value="1"/>
</dbReference>
<keyword evidence="4" id="KW-0863">Zinc-finger</keyword>